<comment type="caution">
    <text evidence="1">The sequence shown here is derived from an EMBL/GenBank/DDBJ whole genome shotgun (WGS) entry which is preliminary data.</text>
</comment>
<protein>
    <submittedName>
        <fullName evidence="1">Uncharacterized protein</fullName>
    </submittedName>
</protein>
<evidence type="ECO:0000313" key="2">
    <source>
        <dbReference type="Proteomes" id="UP000324222"/>
    </source>
</evidence>
<dbReference type="AlphaFoldDB" id="A0A5B7HCV4"/>
<reference evidence="1 2" key="1">
    <citation type="submission" date="2019-05" db="EMBL/GenBank/DDBJ databases">
        <title>Another draft genome of Portunus trituberculatus and its Hox gene families provides insights of decapod evolution.</title>
        <authorList>
            <person name="Jeong J.-H."/>
            <person name="Song I."/>
            <person name="Kim S."/>
            <person name="Choi T."/>
            <person name="Kim D."/>
            <person name="Ryu S."/>
            <person name="Kim W."/>
        </authorList>
    </citation>
    <scope>NUCLEOTIDE SEQUENCE [LARGE SCALE GENOMIC DNA]</scope>
    <source>
        <tissue evidence="1">Muscle</tissue>
    </source>
</reference>
<accession>A0A5B7HCV4</accession>
<proteinExistence type="predicted"/>
<keyword evidence="2" id="KW-1185">Reference proteome</keyword>
<sequence>MMEREKAWNRWKRNKRHNHLKEYVKIHRMEQKNYEKSSG</sequence>
<evidence type="ECO:0000313" key="1">
    <source>
        <dbReference type="EMBL" id="MPC67619.1"/>
    </source>
</evidence>
<dbReference type="EMBL" id="VSRR010026508">
    <property type="protein sequence ID" value="MPC67619.1"/>
    <property type="molecule type" value="Genomic_DNA"/>
</dbReference>
<name>A0A5B7HCV4_PORTR</name>
<dbReference type="Proteomes" id="UP000324222">
    <property type="component" value="Unassembled WGS sequence"/>
</dbReference>
<organism evidence="1 2">
    <name type="scientific">Portunus trituberculatus</name>
    <name type="common">Swimming crab</name>
    <name type="synonym">Neptunus trituberculatus</name>
    <dbReference type="NCBI Taxonomy" id="210409"/>
    <lineage>
        <taxon>Eukaryota</taxon>
        <taxon>Metazoa</taxon>
        <taxon>Ecdysozoa</taxon>
        <taxon>Arthropoda</taxon>
        <taxon>Crustacea</taxon>
        <taxon>Multicrustacea</taxon>
        <taxon>Malacostraca</taxon>
        <taxon>Eumalacostraca</taxon>
        <taxon>Eucarida</taxon>
        <taxon>Decapoda</taxon>
        <taxon>Pleocyemata</taxon>
        <taxon>Brachyura</taxon>
        <taxon>Eubrachyura</taxon>
        <taxon>Portunoidea</taxon>
        <taxon>Portunidae</taxon>
        <taxon>Portuninae</taxon>
        <taxon>Portunus</taxon>
    </lineage>
</organism>
<gene>
    <name evidence="1" type="ORF">E2C01_061796</name>
</gene>